<sequence>MKALTITEKFGRTVFMLACCKGAINCARYVHEQQSYNNVNLT</sequence>
<evidence type="ECO:0000313" key="1">
    <source>
        <dbReference type="EMBL" id="CAF1650151.1"/>
    </source>
</evidence>
<dbReference type="Proteomes" id="UP000682733">
    <property type="component" value="Unassembled WGS sequence"/>
</dbReference>
<name>A0A8S2G8Y5_9BILA</name>
<comment type="caution">
    <text evidence="1">The sequence shown here is derived from an EMBL/GenBank/DDBJ whole genome shotgun (WGS) entry which is preliminary data.</text>
</comment>
<evidence type="ECO:0000313" key="2">
    <source>
        <dbReference type="EMBL" id="CAF4496712.1"/>
    </source>
</evidence>
<feature type="non-terminal residue" evidence="1">
    <location>
        <position position="1"/>
    </location>
</feature>
<organism evidence="1 3">
    <name type="scientific">Didymodactylos carnosus</name>
    <dbReference type="NCBI Taxonomy" id="1234261"/>
    <lineage>
        <taxon>Eukaryota</taxon>
        <taxon>Metazoa</taxon>
        <taxon>Spiralia</taxon>
        <taxon>Gnathifera</taxon>
        <taxon>Rotifera</taxon>
        <taxon>Eurotatoria</taxon>
        <taxon>Bdelloidea</taxon>
        <taxon>Philodinida</taxon>
        <taxon>Philodinidae</taxon>
        <taxon>Didymodactylos</taxon>
    </lineage>
</organism>
<evidence type="ECO:0000313" key="3">
    <source>
        <dbReference type="Proteomes" id="UP000677228"/>
    </source>
</evidence>
<dbReference type="Proteomes" id="UP000677228">
    <property type="component" value="Unassembled WGS sequence"/>
</dbReference>
<dbReference type="EMBL" id="CAJOBA010094142">
    <property type="protein sequence ID" value="CAF4496712.1"/>
    <property type="molecule type" value="Genomic_DNA"/>
</dbReference>
<accession>A0A8S2G8Y5</accession>
<dbReference type="EMBL" id="CAJNOK010065847">
    <property type="protein sequence ID" value="CAF1650151.1"/>
    <property type="molecule type" value="Genomic_DNA"/>
</dbReference>
<gene>
    <name evidence="1" type="ORF">OVA965_LOCUS44779</name>
    <name evidence="2" type="ORF">TMI583_LOCUS47783</name>
</gene>
<proteinExistence type="predicted"/>
<reference evidence="1" key="1">
    <citation type="submission" date="2021-02" db="EMBL/GenBank/DDBJ databases">
        <authorList>
            <person name="Nowell W R."/>
        </authorList>
    </citation>
    <scope>NUCLEOTIDE SEQUENCE</scope>
</reference>
<protein>
    <submittedName>
        <fullName evidence="1">Uncharacterized protein</fullName>
    </submittedName>
</protein>
<dbReference type="AlphaFoldDB" id="A0A8S2G8Y5"/>